<evidence type="ECO:0000256" key="8">
    <source>
        <dbReference type="ARBA" id="ARBA00023242"/>
    </source>
</evidence>
<dbReference type="InterPro" id="IPR024599">
    <property type="entry name" value="RB_N"/>
</dbReference>
<feature type="transmembrane region" description="Helical" evidence="11">
    <location>
        <begin position="770"/>
        <end position="789"/>
    </location>
</feature>
<dbReference type="Proteomes" id="UP000694427">
    <property type="component" value="Unplaced"/>
</dbReference>
<keyword evidence="11" id="KW-1133">Transmembrane helix</keyword>
<feature type="domain" description="Cyclin-like" evidence="12">
    <location>
        <begin position="682"/>
        <end position="776"/>
    </location>
</feature>
<dbReference type="Pfam" id="PF01857">
    <property type="entry name" value="RB_B"/>
    <property type="match status" value="1"/>
</dbReference>
<keyword evidence="17" id="KW-1185">Reference proteome</keyword>
<dbReference type="GO" id="GO:0000977">
    <property type="term" value="F:RNA polymerase II transcription regulatory region sequence-specific DNA binding"/>
    <property type="evidence" value="ECO:0007669"/>
    <property type="project" value="TreeGrafter"/>
</dbReference>
<feature type="domain" description="Retinoblastoma-associated protein C-terminal" evidence="15">
    <location>
        <begin position="826"/>
        <end position="940"/>
    </location>
</feature>
<comment type="similarity">
    <text evidence="2">Belongs to the retinoblastoma protein (RB) family.</text>
</comment>
<dbReference type="GO" id="GO:0000785">
    <property type="term" value="C:chromatin"/>
    <property type="evidence" value="ECO:0007669"/>
    <property type="project" value="TreeGrafter"/>
</dbReference>
<dbReference type="SMART" id="SM01368">
    <property type="entry name" value="RB_A"/>
    <property type="match status" value="1"/>
</dbReference>
<name>A0A8C1L7I4_CYPCA</name>
<dbReference type="SUPFAM" id="SSF47954">
    <property type="entry name" value="Cyclin-like"/>
    <property type="match status" value="2"/>
</dbReference>
<evidence type="ECO:0000259" key="15">
    <source>
        <dbReference type="SMART" id="SM01369"/>
    </source>
</evidence>
<comment type="subcellular location">
    <subcellularLocation>
        <location evidence="1">Nucleus</location>
    </subcellularLocation>
</comment>
<dbReference type="InterPro" id="IPR013763">
    <property type="entry name" value="Cyclin-like_dom"/>
</dbReference>
<dbReference type="Ensembl" id="ENSCCRT00010063764.1">
    <property type="protein sequence ID" value="ENSCCRP00010058180.1"/>
    <property type="gene ID" value="ENSCCRG00010024459.1"/>
</dbReference>
<keyword evidence="11" id="KW-0812">Transmembrane</keyword>
<dbReference type="GO" id="GO:0006325">
    <property type="term" value="P:chromatin organization"/>
    <property type="evidence" value="ECO:0007669"/>
    <property type="project" value="UniProtKB-KW"/>
</dbReference>
<evidence type="ECO:0000259" key="12">
    <source>
        <dbReference type="SMART" id="SM00385"/>
    </source>
</evidence>
<organism evidence="16 17">
    <name type="scientific">Cyprinus carpio</name>
    <name type="common">Common carp</name>
    <dbReference type="NCBI Taxonomy" id="7962"/>
    <lineage>
        <taxon>Eukaryota</taxon>
        <taxon>Metazoa</taxon>
        <taxon>Chordata</taxon>
        <taxon>Craniata</taxon>
        <taxon>Vertebrata</taxon>
        <taxon>Euteleostomi</taxon>
        <taxon>Actinopterygii</taxon>
        <taxon>Neopterygii</taxon>
        <taxon>Teleostei</taxon>
        <taxon>Ostariophysi</taxon>
        <taxon>Cypriniformes</taxon>
        <taxon>Cyprinidae</taxon>
        <taxon>Cyprininae</taxon>
        <taxon>Cyprinus</taxon>
    </lineage>
</organism>
<sequence>NYRSYDRRHGDVVHWLACSLYAACRKSSIPTVGRGVMEGNGVSLTRILRSAKLSLIQFFSKMKKWSDMSNLSQDFRSRVGRLERNFEVSTVIFRKFKPIFLDMFQNPQGEPPRLSRSRKHRRLPCHISDVFKFCWTLFVYTKGNFRMIGDDLVNSYHLLLCCLDLVFCNALMCSNRKDLINQYFRGLPKDTENLEEMPCVIDKLCELHDGLVVEAKGIKEHFFKPYIKTLFEKRILKGDAETLTELLDTPNFQDNNKAINREYEEYVLTVGDFDERVFLGADADEEIGTPRKATAEPPSGQLSARMQVENNLQQHFEKMHSLAPSTPLTGRRYLKEKEVLVTPVSSATQSVSRLQSMVSGLRNSPSDALVQIFNSCSRNPTESILNRVKTMGESLIFYHVSNCRFLCVDFSENRLKLAEILYFKILENIMTQEMKRLQGKDMVLLEQEVLHCSLLACCLEVVLFAYSSQRTFPWILEIFQIPPFYFYKVIEVFIRSEEGLSRDMVKHYYSIEEQVLESKAWTKDSALWTALSNANNKVPTVEESPISLHDRYSSPAAGSAKRRLFGDDPPAQSPVKRISVTPIKIIPNAMENNQNTASTTTVLSMATGNGQQLTIPLPMVKNEMGGITVIQLQANEVLLTASPSRTAAPPAGSDTQPPPVNKPRRTGSLALFFRKVYHLASVRLRDLCLKLDISSELRGKIWTCFEHSLLHCTDLMKDRHLDQLLLCAVYIISKITKEEHTFQDIMKCYRTQPQANSHVSINSISVSKPVTNFLNLLFFISFFCLFVLVKRTEEDDRTEAESESEERGDLIQFYNSVYVLKMKSFALKYMEAPPLSPFLSVRAQPLSPRRVSQRHSIFVSPHKNGSSLTPSTAYTYKFTGSPSKELSSINQMIRQGGLSKKRAFNMEGDETGSPSKCLRQENDDVLLKRLQDVVSERASL</sequence>
<proteinExistence type="inferred from homology"/>
<feature type="domain" description="Retinoblastoma-associated protein A-box" evidence="14">
    <location>
        <begin position="342"/>
        <end position="531"/>
    </location>
</feature>
<evidence type="ECO:0000256" key="3">
    <source>
        <dbReference type="ARBA" id="ARBA00022491"/>
    </source>
</evidence>
<dbReference type="Pfam" id="PF01858">
    <property type="entry name" value="RB_A"/>
    <property type="match status" value="1"/>
</dbReference>
<dbReference type="InterPro" id="IPR002719">
    <property type="entry name" value="RB_B"/>
</dbReference>
<evidence type="ECO:0000256" key="6">
    <source>
        <dbReference type="ARBA" id="ARBA00023015"/>
    </source>
</evidence>
<evidence type="ECO:0000256" key="4">
    <source>
        <dbReference type="ARBA" id="ARBA00022553"/>
    </source>
</evidence>
<dbReference type="Pfam" id="PF11934">
    <property type="entry name" value="DUF3452"/>
    <property type="match status" value="1"/>
</dbReference>
<keyword evidence="4" id="KW-0597">Phosphoprotein</keyword>
<dbReference type="SMART" id="SM01367">
    <property type="entry name" value="DUF3452"/>
    <property type="match status" value="1"/>
</dbReference>
<evidence type="ECO:0000313" key="17">
    <source>
        <dbReference type="Proteomes" id="UP000694427"/>
    </source>
</evidence>
<feature type="region of interest" description="Disordered" evidence="10">
    <location>
        <begin position="643"/>
        <end position="663"/>
    </location>
</feature>
<evidence type="ECO:0000313" key="16">
    <source>
        <dbReference type="Ensembl" id="ENSCCRP00010058180.1"/>
    </source>
</evidence>
<evidence type="ECO:0000256" key="10">
    <source>
        <dbReference type="SAM" id="MobiDB-lite"/>
    </source>
</evidence>
<protein>
    <submittedName>
        <fullName evidence="16">Retinoblastoma-like 1 (p107)</fullName>
    </submittedName>
</protein>
<evidence type="ECO:0000259" key="14">
    <source>
        <dbReference type="SMART" id="SM01368"/>
    </source>
</evidence>
<dbReference type="PANTHER" id="PTHR13742:SF20">
    <property type="entry name" value="RETINOBLASTOMA-LIKE PROTEIN 1"/>
    <property type="match status" value="1"/>
</dbReference>
<dbReference type="AlphaFoldDB" id="A0A8C1L7I4"/>
<dbReference type="Gene3D" id="1.10.472.10">
    <property type="entry name" value="Cyclin-like"/>
    <property type="match status" value="2"/>
</dbReference>
<dbReference type="InterPro" id="IPR028309">
    <property type="entry name" value="RB_fam"/>
</dbReference>
<dbReference type="GO" id="GO:0006357">
    <property type="term" value="P:regulation of transcription by RNA polymerase II"/>
    <property type="evidence" value="ECO:0007669"/>
    <property type="project" value="InterPro"/>
</dbReference>
<accession>A0A8C1L7I4</accession>
<keyword evidence="3" id="KW-0678">Repressor</keyword>
<keyword evidence="7" id="KW-0804">Transcription</keyword>
<evidence type="ECO:0000256" key="11">
    <source>
        <dbReference type="SAM" id="Phobius"/>
    </source>
</evidence>
<dbReference type="Gene3D" id="1.10.472.140">
    <property type="match status" value="1"/>
</dbReference>
<feature type="domain" description="Retinoblastoma-associated protein N-terminal" evidence="13">
    <location>
        <begin position="27"/>
        <end position="169"/>
    </location>
</feature>
<dbReference type="GO" id="GO:2000134">
    <property type="term" value="P:negative regulation of G1/S transition of mitotic cell cycle"/>
    <property type="evidence" value="ECO:0007669"/>
    <property type="project" value="TreeGrafter"/>
</dbReference>
<dbReference type="GO" id="GO:0030154">
    <property type="term" value="P:cell differentiation"/>
    <property type="evidence" value="ECO:0007669"/>
    <property type="project" value="TreeGrafter"/>
</dbReference>
<gene>
    <name evidence="16" type="primary">LOC109100021</name>
</gene>
<keyword evidence="6" id="KW-0805">Transcription regulation</keyword>
<dbReference type="SMART" id="SM01369">
    <property type="entry name" value="Rb_C"/>
    <property type="match status" value="1"/>
</dbReference>
<evidence type="ECO:0000256" key="1">
    <source>
        <dbReference type="ARBA" id="ARBA00004123"/>
    </source>
</evidence>
<dbReference type="PANTHER" id="PTHR13742">
    <property type="entry name" value="RETINOBLASTOMA-ASSOCIATED PROTEIN RB -RELATED"/>
    <property type="match status" value="1"/>
</dbReference>
<dbReference type="SMART" id="SM00385">
    <property type="entry name" value="CYCLIN"/>
    <property type="match status" value="1"/>
</dbReference>
<evidence type="ECO:0000256" key="5">
    <source>
        <dbReference type="ARBA" id="ARBA00022853"/>
    </source>
</evidence>
<dbReference type="InterPro" id="IPR036915">
    <property type="entry name" value="Cyclin-like_sf"/>
</dbReference>
<keyword evidence="8" id="KW-0539">Nucleus</keyword>
<evidence type="ECO:0000256" key="2">
    <source>
        <dbReference type="ARBA" id="ARBA00009475"/>
    </source>
</evidence>
<reference evidence="16" key="2">
    <citation type="submission" date="2025-09" db="UniProtKB">
        <authorList>
            <consortium name="Ensembl"/>
        </authorList>
    </citation>
    <scope>IDENTIFICATION</scope>
</reference>
<dbReference type="GO" id="GO:0005667">
    <property type="term" value="C:transcription regulator complex"/>
    <property type="evidence" value="ECO:0007669"/>
    <property type="project" value="TreeGrafter"/>
</dbReference>
<evidence type="ECO:0000256" key="9">
    <source>
        <dbReference type="ARBA" id="ARBA00023306"/>
    </source>
</evidence>
<reference evidence="16" key="1">
    <citation type="submission" date="2025-08" db="UniProtKB">
        <authorList>
            <consortium name="Ensembl"/>
        </authorList>
    </citation>
    <scope>IDENTIFICATION</scope>
</reference>
<dbReference type="InterPro" id="IPR002720">
    <property type="entry name" value="RB_A"/>
</dbReference>
<keyword evidence="11" id="KW-0472">Membrane</keyword>
<dbReference type="FunFam" id="1.10.472.10:FF:000035">
    <property type="entry name" value="RB transcriptional corepressor-like 1"/>
    <property type="match status" value="1"/>
</dbReference>
<dbReference type="GO" id="GO:0005634">
    <property type="term" value="C:nucleus"/>
    <property type="evidence" value="ECO:0007669"/>
    <property type="project" value="UniProtKB-SubCell"/>
</dbReference>
<evidence type="ECO:0000256" key="7">
    <source>
        <dbReference type="ARBA" id="ARBA00023163"/>
    </source>
</evidence>
<dbReference type="InterPro" id="IPR015030">
    <property type="entry name" value="RB_C"/>
</dbReference>
<keyword evidence="5" id="KW-0156">Chromatin regulator</keyword>
<keyword evidence="9" id="KW-0131">Cell cycle</keyword>
<evidence type="ECO:0000259" key="13">
    <source>
        <dbReference type="SMART" id="SM01367"/>
    </source>
</evidence>
<dbReference type="FunFam" id="1.10.472.140:FF:000001">
    <property type="entry name" value="Retinoblastoma-like 2, isoform CRA_a"/>
    <property type="match status" value="1"/>
</dbReference>